<comment type="caution">
    <text evidence="1">The sequence shown here is derived from an EMBL/GenBank/DDBJ whole genome shotgun (WGS) entry which is preliminary data.</text>
</comment>
<dbReference type="EMBL" id="SACQ01000001">
    <property type="protein sequence ID" value="RVU32716.1"/>
    <property type="molecule type" value="Genomic_DNA"/>
</dbReference>
<organism evidence="1 2">
    <name type="scientific">Neptunomonas marina</name>
    <dbReference type="NCBI Taxonomy" id="1815562"/>
    <lineage>
        <taxon>Bacteria</taxon>
        <taxon>Pseudomonadati</taxon>
        <taxon>Pseudomonadota</taxon>
        <taxon>Gammaproteobacteria</taxon>
        <taxon>Oceanospirillales</taxon>
        <taxon>Oceanospirillaceae</taxon>
        <taxon>Neptunomonas</taxon>
    </lineage>
</organism>
<gene>
    <name evidence="1" type="ORF">EOE65_03410</name>
</gene>
<evidence type="ECO:0000313" key="1">
    <source>
        <dbReference type="EMBL" id="RVU32716.1"/>
    </source>
</evidence>
<dbReference type="Proteomes" id="UP000282818">
    <property type="component" value="Unassembled WGS sequence"/>
</dbReference>
<evidence type="ECO:0000313" key="2">
    <source>
        <dbReference type="Proteomes" id="UP000282818"/>
    </source>
</evidence>
<dbReference type="AlphaFoldDB" id="A0A437QE01"/>
<accession>A0A437QE01</accession>
<proteinExistence type="predicted"/>
<sequence length="136" mass="15405">MSIEDLKLLNIDQLKAKAEELGINYGANISEKGLLKKIADVLGEPLESDDADTSKPVLPEGTKYVEVMFPEDDKDTQPVQVHVNGRSFVMPRGEWHKVPDYVIEVLNNAKKKVYSPKDMKPREVLAYPFQSREYQG</sequence>
<dbReference type="RefSeq" id="WP_127692884.1">
    <property type="nucleotide sequence ID" value="NZ_SACQ01000001.1"/>
</dbReference>
<keyword evidence="2" id="KW-1185">Reference proteome</keyword>
<reference evidence="1 2" key="1">
    <citation type="submission" date="2019-01" db="EMBL/GenBank/DDBJ databases">
        <authorList>
            <person name="Chen W.-M."/>
        </authorList>
    </citation>
    <scope>NUCLEOTIDE SEQUENCE [LARGE SCALE GENOMIC DNA]</scope>
    <source>
        <strain evidence="1 2">HPM-16</strain>
    </source>
</reference>
<protein>
    <submittedName>
        <fullName evidence="1">Uncharacterized protein</fullName>
    </submittedName>
</protein>
<name>A0A437QE01_9GAMM</name>